<keyword evidence="1" id="KW-0812">Transmembrane</keyword>
<organism evidence="2 3">
    <name type="scientific">Phaeocystidibacter luteus</name>
    <dbReference type="NCBI Taxonomy" id="911197"/>
    <lineage>
        <taxon>Bacteria</taxon>
        <taxon>Pseudomonadati</taxon>
        <taxon>Bacteroidota</taxon>
        <taxon>Flavobacteriia</taxon>
        <taxon>Flavobacteriales</taxon>
        <taxon>Phaeocystidibacteraceae</taxon>
        <taxon>Phaeocystidibacter</taxon>
    </lineage>
</organism>
<name>A0A6N6RD16_9FLAO</name>
<dbReference type="RefSeq" id="WP_151668442.1">
    <property type="nucleotide sequence ID" value="NZ_WBVO01000015.1"/>
</dbReference>
<keyword evidence="1" id="KW-1133">Transmembrane helix</keyword>
<protein>
    <submittedName>
        <fullName evidence="2">Succinate dehydrogenase cytochrome b subunit</fullName>
    </submittedName>
</protein>
<feature type="transmembrane region" description="Helical" evidence="1">
    <location>
        <begin position="205"/>
        <end position="226"/>
    </location>
</feature>
<feature type="transmembrane region" description="Helical" evidence="1">
    <location>
        <begin position="163"/>
        <end position="184"/>
    </location>
</feature>
<dbReference type="AlphaFoldDB" id="A0A6N6RD16"/>
<dbReference type="Proteomes" id="UP000468650">
    <property type="component" value="Unassembled WGS sequence"/>
</dbReference>
<feature type="transmembrane region" description="Helical" evidence="1">
    <location>
        <begin position="16"/>
        <end position="35"/>
    </location>
</feature>
<evidence type="ECO:0000313" key="2">
    <source>
        <dbReference type="EMBL" id="KAB2805392.1"/>
    </source>
</evidence>
<keyword evidence="3" id="KW-1185">Reference proteome</keyword>
<dbReference type="CDD" id="cd03498">
    <property type="entry name" value="SQR_TypeB_2_TM"/>
    <property type="match status" value="1"/>
</dbReference>
<dbReference type="Gene3D" id="1.20.1300.10">
    <property type="entry name" value="Fumarate reductase/succinate dehydrogenase, transmembrane subunit"/>
    <property type="match status" value="1"/>
</dbReference>
<dbReference type="SUPFAM" id="SSF81343">
    <property type="entry name" value="Fumarate reductase respiratory complex transmembrane subunits"/>
    <property type="match status" value="1"/>
</dbReference>
<reference evidence="2 3" key="1">
    <citation type="submission" date="2019-09" db="EMBL/GenBank/DDBJ databases">
        <title>Genomes of family Cryomorphaceae.</title>
        <authorList>
            <person name="Bowman J.P."/>
        </authorList>
    </citation>
    <scope>NUCLEOTIDE SEQUENCE [LARGE SCALE GENOMIC DNA]</scope>
    <source>
        <strain evidence="2 3">LMG 25704</strain>
    </source>
</reference>
<dbReference type="GO" id="GO:0016020">
    <property type="term" value="C:membrane"/>
    <property type="evidence" value="ECO:0007669"/>
    <property type="project" value="InterPro"/>
</dbReference>
<dbReference type="OrthoDB" id="9802842at2"/>
<proteinExistence type="predicted"/>
<dbReference type="InterPro" id="IPR011138">
    <property type="entry name" value="Cytochrome_b-558"/>
</dbReference>
<feature type="transmembrane region" description="Helical" evidence="1">
    <location>
        <begin position="112"/>
        <end position="132"/>
    </location>
</feature>
<comment type="caution">
    <text evidence="2">The sequence shown here is derived from an EMBL/GenBank/DDBJ whole genome shotgun (WGS) entry which is preliminary data.</text>
</comment>
<dbReference type="NCBIfam" id="TIGR02046">
    <property type="entry name" value="sdhC_b558_fam"/>
    <property type="match status" value="1"/>
</dbReference>
<dbReference type="EMBL" id="WBVO01000015">
    <property type="protein sequence ID" value="KAB2805392.1"/>
    <property type="molecule type" value="Genomic_DNA"/>
</dbReference>
<gene>
    <name evidence="2" type="ORF">F8C67_13740</name>
</gene>
<accession>A0A6N6RD16</accession>
<dbReference type="InterPro" id="IPR034804">
    <property type="entry name" value="SQR/QFR_C/D"/>
</dbReference>
<keyword evidence="1" id="KW-0472">Membrane</keyword>
<evidence type="ECO:0000256" key="1">
    <source>
        <dbReference type="SAM" id="Phobius"/>
    </source>
</evidence>
<sequence length="227" mass="25502">MATGKGLFGSSLARKYWMALTGLFLITFLIVHLAGNLQLFGEGEEVRDSFNLYSKFMTTFPVIKVVSYLLYASILLHAIDGIVLARQNAAARPSKYVKNNAAANSGWASRNMALLGIITLLFIIIHMKSFWYEMHFGNVPTYMIDGEEIKDLHSITVAAFEQLWYTLIYVISMAALGFHLWHGFQSAFQTMGWSHPQYNPIIKGVGKAFAVIVPLLFALIPIVIYLR</sequence>
<evidence type="ECO:0000313" key="3">
    <source>
        <dbReference type="Proteomes" id="UP000468650"/>
    </source>
</evidence>
<feature type="transmembrane region" description="Helical" evidence="1">
    <location>
        <begin position="65"/>
        <end position="85"/>
    </location>
</feature>